<gene>
    <name evidence="1" type="ORF">A2140_05055</name>
</gene>
<dbReference type="STRING" id="1817756.A2140_05055"/>
<sequence length="81" mass="9462">MARPIEELNQELLSLPRKERADLVLRLIRSLDEGAEEDVDAYWKEELVRRSRQIDAGEAELIPAEEVLRKAHERLAKNQNK</sequence>
<reference evidence="1 2" key="1">
    <citation type="journal article" date="2016" name="Nat. Commun.">
        <title>Thousands of microbial genomes shed light on interconnected biogeochemical processes in an aquifer system.</title>
        <authorList>
            <person name="Anantharaman K."/>
            <person name="Brown C.T."/>
            <person name="Hug L.A."/>
            <person name="Sharon I."/>
            <person name="Castelle C.J."/>
            <person name="Probst A.J."/>
            <person name="Thomas B.C."/>
            <person name="Singh A."/>
            <person name="Wilkins M.J."/>
            <person name="Karaoz U."/>
            <person name="Brodie E.L."/>
            <person name="Williams K.H."/>
            <person name="Hubbard S.S."/>
            <person name="Banfield J.F."/>
        </authorList>
    </citation>
    <scope>NUCLEOTIDE SEQUENCE [LARGE SCALE GENOMIC DNA]</scope>
</reference>
<name>A0A1F6SXQ3_9PROT</name>
<dbReference type="InterPro" id="IPR013406">
    <property type="entry name" value="CHP02574_addiction_mod"/>
</dbReference>
<evidence type="ECO:0000313" key="2">
    <source>
        <dbReference type="Proteomes" id="UP000178379"/>
    </source>
</evidence>
<proteinExistence type="predicted"/>
<protein>
    <recommendedName>
        <fullName evidence="3">Addiction module antitoxin RelB</fullName>
    </recommendedName>
</protein>
<dbReference type="EMBL" id="MFSQ01000145">
    <property type="protein sequence ID" value="OGI37469.1"/>
    <property type="molecule type" value="Genomic_DNA"/>
</dbReference>
<dbReference type="Proteomes" id="UP000178379">
    <property type="component" value="Unassembled WGS sequence"/>
</dbReference>
<evidence type="ECO:0000313" key="1">
    <source>
        <dbReference type="EMBL" id="OGI37469.1"/>
    </source>
</evidence>
<accession>A0A1F6SXQ3</accession>
<dbReference type="Pfam" id="PF09720">
    <property type="entry name" value="Unstab_antitox"/>
    <property type="match status" value="1"/>
</dbReference>
<evidence type="ECO:0008006" key="3">
    <source>
        <dbReference type="Google" id="ProtNLM"/>
    </source>
</evidence>
<organism evidence="1 2">
    <name type="scientific">Candidatus Muproteobacteria bacterium RBG_16_62_13</name>
    <dbReference type="NCBI Taxonomy" id="1817756"/>
    <lineage>
        <taxon>Bacteria</taxon>
        <taxon>Pseudomonadati</taxon>
        <taxon>Pseudomonadota</taxon>
        <taxon>Candidatus Muproteobacteria</taxon>
    </lineage>
</organism>
<comment type="caution">
    <text evidence="1">The sequence shown here is derived from an EMBL/GenBank/DDBJ whole genome shotgun (WGS) entry which is preliminary data.</text>
</comment>
<dbReference type="AlphaFoldDB" id="A0A1F6SXQ3"/>